<comment type="caution">
    <text evidence="1">The sequence shown here is derived from an EMBL/GenBank/DDBJ whole genome shotgun (WGS) entry which is preliminary data.</text>
</comment>
<dbReference type="EMBL" id="JBHSGW010000027">
    <property type="protein sequence ID" value="MFC4740780.1"/>
    <property type="molecule type" value="Genomic_DNA"/>
</dbReference>
<gene>
    <name evidence="1" type="ORF">ACFO3U_12325</name>
</gene>
<name>A0ABV9P7P7_9FLAO</name>
<dbReference type="Proteomes" id="UP001595885">
    <property type="component" value="Unassembled WGS sequence"/>
</dbReference>
<proteinExistence type="predicted"/>
<keyword evidence="2" id="KW-1185">Reference proteome</keyword>
<accession>A0ABV9P7P7</accession>
<dbReference type="RefSeq" id="WP_379742834.1">
    <property type="nucleotide sequence ID" value="NZ_JBHSGW010000027.1"/>
</dbReference>
<reference evidence="2" key="1">
    <citation type="journal article" date="2019" name="Int. J. Syst. Evol. Microbiol.">
        <title>The Global Catalogue of Microorganisms (GCM) 10K type strain sequencing project: providing services to taxonomists for standard genome sequencing and annotation.</title>
        <authorList>
            <consortium name="The Broad Institute Genomics Platform"/>
            <consortium name="The Broad Institute Genome Sequencing Center for Infectious Disease"/>
            <person name="Wu L."/>
            <person name="Ma J."/>
        </authorList>
    </citation>
    <scope>NUCLEOTIDE SEQUENCE [LARGE SCALE GENOMIC DNA]</scope>
    <source>
        <strain evidence="2">CCUG 50349</strain>
    </source>
</reference>
<organism evidence="1 2">
    <name type="scientific">Flavobacterium ponti</name>
    <dbReference type="NCBI Taxonomy" id="665133"/>
    <lineage>
        <taxon>Bacteria</taxon>
        <taxon>Pseudomonadati</taxon>
        <taxon>Bacteroidota</taxon>
        <taxon>Flavobacteriia</taxon>
        <taxon>Flavobacteriales</taxon>
        <taxon>Flavobacteriaceae</taxon>
        <taxon>Flavobacterium</taxon>
    </lineage>
</organism>
<evidence type="ECO:0000313" key="1">
    <source>
        <dbReference type="EMBL" id="MFC4740780.1"/>
    </source>
</evidence>
<protein>
    <submittedName>
        <fullName evidence="1">Uncharacterized protein</fullName>
    </submittedName>
</protein>
<evidence type="ECO:0000313" key="2">
    <source>
        <dbReference type="Proteomes" id="UP001595885"/>
    </source>
</evidence>
<sequence>MASIFNPKILEIRHQVYKPVGWIINKIYTVTFNKWFYQLKASKHFDEITLQRILLYKFQALLPNHTAIYYDKNISHKNIKKLKSKPDFLLWKNDYTEWYVIEVELINHSVNHIDIQLKNFYEGDYSDVDGITDYVNSKVKTMFNQISFKEMLINTQPKIMLISDRIHPTWYDEFQKYECYFATLQIYVDDDENFLYRIGGEFPQEYSTFTYCNFDKRIRALEIDNGNFFKNAGYNSGDKVKIYYRFEFEEWRFMEYGDKSYLEYLEDIPPLDMTIKRYKVILNSKKQIHLVK</sequence>